<dbReference type="AlphaFoldDB" id="A0A4U6CTK1"/>
<dbReference type="GO" id="GO:0016987">
    <property type="term" value="F:sigma factor activity"/>
    <property type="evidence" value="ECO:0007669"/>
    <property type="project" value="UniProtKB-KW"/>
</dbReference>
<dbReference type="SUPFAM" id="SSF88659">
    <property type="entry name" value="Sigma3 and sigma4 domains of RNA polymerase sigma factors"/>
    <property type="match status" value="1"/>
</dbReference>
<keyword evidence="9" id="KW-1185">Reference proteome</keyword>
<organism evidence="8 9">
    <name type="scientific">Dyadobacter frigoris</name>
    <dbReference type="NCBI Taxonomy" id="2576211"/>
    <lineage>
        <taxon>Bacteria</taxon>
        <taxon>Pseudomonadati</taxon>
        <taxon>Bacteroidota</taxon>
        <taxon>Cytophagia</taxon>
        <taxon>Cytophagales</taxon>
        <taxon>Spirosomataceae</taxon>
        <taxon>Dyadobacter</taxon>
    </lineage>
</organism>
<evidence type="ECO:0000256" key="2">
    <source>
        <dbReference type="ARBA" id="ARBA00023015"/>
    </source>
</evidence>
<dbReference type="CDD" id="cd06171">
    <property type="entry name" value="Sigma70_r4"/>
    <property type="match status" value="1"/>
</dbReference>
<dbReference type="InterPro" id="IPR013325">
    <property type="entry name" value="RNA_pol_sigma_r2"/>
</dbReference>
<dbReference type="InterPro" id="IPR007627">
    <property type="entry name" value="RNA_pol_sigma70_r2"/>
</dbReference>
<evidence type="ECO:0000256" key="4">
    <source>
        <dbReference type="ARBA" id="ARBA00023125"/>
    </source>
</evidence>
<evidence type="ECO:0000256" key="5">
    <source>
        <dbReference type="ARBA" id="ARBA00023163"/>
    </source>
</evidence>
<evidence type="ECO:0000256" key="1">
    <source>
        <dbReference type="ARBA" id="ARBA00010641"/>
    </source>
</evidence>
<protein>
    <submittedName>
        <fullName evidence="8">RNA polymerase sigma factor</fullName>
    </submittedName>
</protein>
<dbReference type="PANTHER" id="PTHR43133">
    <property type="entry name" value="RNA POLYMERASE ECF-TYPE SIGMA FACTO"/>
    <property type="match status" value="1"/>
</dbReference>
<dbReference type="GO" id="GO:0003677">
    <property type="term" value="F:DNA binding"/>
    <property type="evidence" value="ECO:0007669"/>
    <property type="project" value="UniProtKB-KW"/>
</dbReference>
<dbReference type="EMBL" id="SZVO01000019">
    <property type="protein sequence ID" value="TKT87556.1"/>
    <property type="molecule type" value="Genomic_DNA"/>
</dbReference>
<dbReference type="NCBIfam" id="TIGR02937">
    <property type="entry name" value="sigma70-ECF"/>
    <property type="match status" value="1"/>
</dbReference>
<evidence type="ECO:0000313" key="8">
    <source>
        <dbReference type="EMBL" id="TKT87556.1"/>
    </source>
</evidence>
<evidence type="ECO:0000259" key="7">
    <source>
        <dbReference type="Pfam" id="PF08281"/>
    </source>
</evidence>
<accession>A0A4U6CTK1</accession>
<dbReference type="PANTHER" id="PTHR43133:SF52">
    <property type="entry name" value="ECF RNA POLYMERASE SIGMA FACTOR SIGL"/>
    <property type="match status" value="1"/>
</dbReference>
<feature type="domain" description="RNA polymerase sigma factor 70 region 4 type 2" evidence="7">
    <location>
        <begin position="113"/>
        <end position="162"/>
    </location>
</feature>
<dbReference type="InterPro" id="IPR036388">
    <property type="entry name" value="WH-like_DNA-bd_sf"/>
</dbReference>
<sequence>MLRVKSGDLDKMGLLFERYHRPLFSFLYHMTGRTDASEDLVQNVFYRMLKYRHTFTGEGEFRTWMYHLARNVLNDSIKQNKSKYHENVNELADKIGGGIPADFEFEKKQDADLLHKVMATLSEDHREILVLSRFQELKYDEIAGILNITEGAVKVRVHRALGELKKVFLTSENRKKAHDL</sequence>
<gene>
    <name evidence="8" type="ORF">FDK13_29605</name>
</gene>
<comment type="caution">
    <text evidence="8">The sequence shown here is derived from an EMBL/GenBank/DDBJ whole genome shotgun (WGS) entry which is preliminary data.</text>
</comment>
<dbReference type="Gene3D" id="1.10.10.10">
    <property type="entry name" value="Winged helix-like DNA-binding domain superfamily/Winged helix DNA-binding domain"/>
    <property type="match status" value="1"/>
</dbReference>
<feature type="domain" description="RNA polymerase sigma-70 region 2" evidence="6">
    <location>
        <begin position="15"/>
        <end position="81"/>
    </location>
</feature>
<dbReference type="InterPro" id="IPR013324">
    <property type="entry name" value="RNA_pol_sigma_r3/r4-like"/>
</dbReference>
<dbReference type="GO" id="GO:0006352">
    <property type="term" value="P:DNA-templated transcription initiation"/>
    <property type="evidence" value="ECO:0007669"/>
    <property type="project" value="InterPro"/>
</dbReference>
<proteinExistence type="inferred from homology"/>
<dbReference type="SUPFAM" id="SSF88946">
    <property type="entry name" value="Sigma2 domain of RNA polymerase sigma factors"/>
    <property type="match status" value="1"/>
</dbReference>
<dbReference type="Gene3D" id="1.10.1740.10">
    <property type="match status" value="1"/>
</dbReference>
<dbReference type="InterPro" id="IPR014284">
    <property type="entry name" value="RNA_pol_sigma-70_dom"/>
</dbReference>
<evidence type="ECO:0000256" key="3">
    <source>
        <dbReference type="ARBA" id="ARBA00023082"/>
    </source>
</evidence>
<dbReference type="RefSeq" id="WP_137343719.1">
    <property type="nucleotide sequence ID" value="NZ_BSQH01000004.1"/>
</dbReference>
<dbReference type="Pfam" id="PF08281">
    <property type="entry name" value="Sigma70_r4_2"/>
    <property type="match status" value="1"/>
</dbReference>
<keyword evidence="3" id="KW-0731">Sigma factor</keyword>
<keyword evidence="5" id="KW-0804">Transcription</keyword>
<dbReference type="OrthoDB" id="9798255at2"/>
<evidence type="ECO:0000259" key="6">
    <source>
        <dbReference type="Pfam" id="PF04542"/>
    </source>
</evidence>
<dbReference type="InterPro" id="IPR013249">
    <property type="entry name" value="RNA_pol_sigma70_r4_t2"/>
</dbReference>
<dbReference type="InterPro" id="IPR039425">
    <property type="entry name" value="RNA_pol_sigma-70-like"/>
</dbReference>
<comment type="similarity">
    <text evidence="1">Belongs to the sigma-70 factor family. ECF subfamily.</text>
</comment>
<evidence type="ECO:0000313" key="9">
    <source>
        <dbReference type="Proteomes" id="UP000304900"/>
    </source>
</evidence>
<keyword evidence="4" id="KW-0238">DNA-binding</keyword>
<name>A0A4U6CTK1_9BACT</name>
<keyword evidence="2" id="KW-0805">Transcription regulation</keyword>
<reference evidence="8 9" key="1">
    <citation type="submission" date="2019-05" db="EMBL/GenBank/DDBJ databases">
        <title>Dyadobacter AR-3-8 sp. nov., isolated from arctic soil.</title>
        <authorList>
            <person name="Chaudhary D.K."/>
        </authorList>
    </citation>
    <scope>NUCLEOTIDE SEQUENCE [LARGE SCALE GENOMIC DNA]</scope>
    <source>
        <strain evidence="8 9">AR-3-8</strain>
    </source>
</reference>
<dbReference type="Proteomes" id="UP000304900">
    <property type="component" value="Unassembled WGS sequence"/>
</dbReference>
<dbReference type="Pfam" id="PF04542">
    <property type="entry name" value="Sigma70_r2"/>
    <property type="match status" value="1"/>
</dbReference>